<evidence type="ECO:0000256" key="12">
    <source>
        <dbReference type="RuleBase" id="RU004495"/>
    </source>
</evidence>
<dbReference type="KEGG" id="pbar:105431280"/>
<dbReference type="Pfam" id="PF00355">
    <property type="entry name" value="Rieske"/>
    <property type="match status" value="1"/>
</dbReference>
<protein>
    <recommendedName>
        <fullName evidence="11">Cytochrome b-c1 complex subunit Rieske, mitochondrial</fullName>
        <ecNumber evidence="11">7.1.1.8</ecNumber>
    </recommendedName>
</protein>
<dbReference type="FunFam" id="2.102.10.10:FF:000001">
    <property type="entry name" value="Cytochrome b-c1 complex subunit Rieske, mitochondrial"/>
    <property type="match status" value="1"/>
</dbReference>
<evidence type="ECO:0000256" key="7">
    <source>
        <dbReference type="ARBA" id="ARBA00023004"/>
    </source>
</evidence>
<dbReference type="OrthoDB" id="1637982at2759"/>
<evidence type="ECO:0000256" key="8">
    <source>
        <dbReference type="ARBA" id="ARBA00023014"/>
    </source>
</evidence>
<dbReference type="RefSeq" id="XP_011643675.2">
    <property type="nucleotide sequence ID" value="XM_011645373.2"/>
</dbReference>
<dbReference type="InterPro" id="IPR037008">
    <property type="entry name" value="bc1_Rieske_TM_sf"/>
</dbReference>
<evidence type="ECO:0000256" key="6">
    <source>
        <dbReference type="ARBA" id="ARBA00022989"/>
    </source>
</evidence>
<evidence type="ECO:0000256" key="2">
    <source>
        <dbReference type="ARBA" id="ARBA00010651"/>
    </source>
</evidence>
<keyword evidence="9" id="KW-0472">Membrane</keyword>
<organism evidence="14 15">
    <name type="scientific">Pogonomyrmex barbatus</name>
    <name type="common">red harvester ant</name>
    <dbReference type="NCBI Taxonomy" id="144034"/>
    <lineage>
        <taxon>Eukaryota</taxon>
        <taxon>Metazoa</taxon>
        <taxon>Ecdysozoa</taxon>
        <taxon>Arthropoda</taxon>
        <taxon>Hexapoda</taxon>
        <taxon>Insecta</taxon>
        <taxon>Pterygota</taxon>
        <taxon>Neoptera</taxon>
        <taxon>Endopterygota</taxon>
        <taxon>Hymenoptera</taxon>
        <taxon>Apocrita</taxon>
        <taxon>Aculeata</taxon>
        <taxon>Formicoidea</taxon>
        <taxon>Formicidae</taxon>
        <taxon>Myrmicinae</taxon>
        <taxon>Pogonomyrmex</taxon>
    </lineage>
</organism>
<feature type="domain" description="Rieske" evidence="13">
    <location>
        <begin position="149"/>
        <end position="235"/>
    </location>
</feature>
<dbReference type="GO" id="GO:0051537">
    <property type="term" value="F:2 iron, 2 sulfur cluster binding"/>
    <property type="evidence" value="ECO:0007669"/>
    <property type="project" value="UniProtKB-KW"/>
</dbReference>
<dbReference type="PRINTS" id="PR00162">
    <property type="entry name" value="RIESKE"/>
</dbReference>
<dbReference type="AlphaFoldDB" id="A0A6I9WKH5"/>
<dbReference type="PROSITE" id="PS51296">
    <property type="entry name" value="RIESKE"/>
    <property type="match status" value="1"/>
</dbReference>
<keyword evidence="5" id="KW-0479">Metal-binding</keyword>
<dbReference type="EC" id="7.1.1.8" evidence="11"/>
<evidence type="ECO:0000256" key="9">
    <source>
        <dbReference type="ARBA" id="ARBA00023136"/>
    </source>
</evidence>
<keyword evidence="11" id="KW-0813">Transport</keyword>
<comment type="cofactor">
    <cofactor evidence="11">
        <name>[2Fe-2S] cluster</name>
        <dbReference type="ChEBI" id="CHEBI:190135"/>
    </cofactor>
    <text evidence="11">Binds 1 [2Fe-2S] cluster per subunit.</text>
</comment>
<reference evidence="15" key="1">
    <citation type="submission" date="2025-08" db="UniProtKB">
        <authorList>
            <consortium name="RefSeq"/>
        </authorList>
    </citation>
    <scope>IDENTIFICATION</scope>
</reference>
<sequence>MFLLRRHVFNVFMNGNKFCLSSLLQLYPINCSSHKRLRRYAHTDIPKPNFDEYRQKFTEDPNISYRKNVDERRALKSMVSFVGCVAGLYAFKAHLLHYVLFMSPSRDILAEAQLEVNLNNIPEGKVLVVKWRGKPVFIYHRSQSIIEQERAVALSELRDPETDDARAKRSQWLIVMGICTHLGCVPIPNAGIIPGGFFCPCHGSHFDAAGRIRKGPAATNLEIPEYEFINDDNILIG</sequence>
<evidence type="ECO:0000313" key="15">
    <source>
        <dbReference type="RefSeq" id="XP_011643675.2"/>
    </source>
</evidence>
<comment type="catalytic activity">
    <reaction evidence="11">
        <text>a quinol + 2 Fe(III)-[cytochrome c](out) = a quinone + 2 Fe(II)-[cytochrome c](out) + 2 H(+)(out)</text>
        <dbReference type="Rhea" id="RHEA:11484"/>
        <dbReference type="Rhea" id="RHEA-COMP:10350"/>
        <dbReference type="Rhea" id="RHEA-COMP:14399"/>
        <dbReference type="ChEBI" id="CHEBI:15378"/>
        <dbReference type="ChEBI" id="CHEBI:24646"/>
        <dbReference type="ChEBI" id="CHEBI:29033"/>
        <dbReference type="ChEBI" id="CHEBI:29034"/>
        <dbReference type="ChEBI" id="CHEBI:132124"/>
        <dbReference type="EC" id="7.1.1.8"/>
    </reaction>
</comment>
<dbReference type="Gene3D" id="2.102.10.10">
    <property type="entry name" value="Rieske [2Fe-2S] iron-sulphur domain"/>
    <property type="match status" value="1"/>
</dbReference>
<proteinExistence type="inferred from homology"/>
<keyword evidence="7" id="KW-0408">Iron</keyword>
<keyword evidence="12" id="KW-0679">Respiratory chain</keyword>
<evidence type="ECO:0000256" key="11">
    <source>
        <dbReference type="RuleBase" id="RU004494"/>
    </source>
</evidence>
<dbReference type="InterPro" id="IPR036922">
    <property type="entry name" value="Rieske_2Fe-2S_sf"/>
</dbReference>
<dbReference type="InterPro" id="IPR005805">
    <property type="entry name" value="Rieske_Fe-S_prot_C"/>
</dbReference>
<keyword evidence="3" id="KW-0812">Transmembrane</keyword>
<dbReference type="CDD" id="cd03470">
    <property type="entry name" value="Rieske_cytochrome_bc1"/>
    <property type="match status" value="1"/>
</dbReference>
<name>A0A6I9WKH5_9HYME</name>
<keyword evidence="10" id="KW-1015">Disulfide bond</keyword>
<keyword evidence="12" id="KW-0496">Mitochondrion</keyword>
<evidence type="ECO:0000313" key="14">
    <source>
        <dbReference type="Proteomes" id="UP000504615"/>
    </source>
</evidence>
<dbReference type="GO" id="GO:0005743">
    <property type="term" value="C:mitochondrial inner membrane"/>
    <property type="evidence" value="ECO:0007669"/>
    <property type="project" value="UniProtKB-SubCell"/>
</dbReference>
<keyword evidence="14" id="KW-1185">Reference proteome</keyword>
<keyword evidence="8" id="KW-0411">Iron-sulfur</keyword>
<comment type="similarity">
    <text evidence="2">Belongs to the Rieske iron-sulfur protein family.</text>
</comment>
<gene>
    <name evidence="15" type="primary">LOC105431280</name>
</gene>
<dbReference type="NCBIfam" id="TIGR01416">
    <property type="entry name" value="Rieske_proteo"/>
    <property type="match status" value="1"/>
</dbReference>
<dbReference type="Gene3D" id="1.20.5.270">
    <property type="entry name" value="Ubiquinol cytochrome reductase, transmembrane domain"/>
    <property type="match status" value="1"/>
</dbReference>
<evidence type="ECO:0000259" key="13">
    <source>
        <dbReference type="PROSITE" id="PS51296"/>
    </source>
</evidence>
<dbReference type="GO" id="GO:0008121">
    <property type="term" value="F:quinol-cytochrome-c reductase activity"/>
    <property type="evidence" value="ECO:0007669"/>
    <property type="project" value="UniProtKB-EC"/>
</dbReference>
<dbReference type="InterPro" id="IPR006317">
    <property type="entry name" value="Ubiquinol_cyt_c_Rdtase_Fe-S-su"/>
</dbReference>
<evidence type="ECO:0000256" key="1">
    <source>
        <dbReference type="ARBA" id="ARBA00004167"/>
    </source>
</evidence>
<dbReference type="GO" id="GO:0046872">
    <property type="term" value="F:metal ion binding"/>
    <property type="evidence" value="ECO:0007669"/>
    <property type="project" value="UniProtKB-KW"/>
</dbReference>
<comment type="miscellaneous">
    <text evidence="11">The Rieske protein is a high potential 2Fe-2S protein.</text>
</comment>
<keyword evidence="4" id="KW-0001">2Fe-2S</keyword>
<evidence type="ECO:0000256" key="4">
    <source>
        <dbReference type="ARBA" id="ARBA00022714"/>
    </source>
</evidence>
<dbReference type="GeneID" id="105431280"/>
<evidence type="ECO:0000256" key="10">
    <source>
        <dbReference type="ARBA" id="ARBA00023157"/>
    </source>
</evidence>
<dbReference type="SUPFAM" id="SSF81502">
    <property type="entry name" value="ISP transmembrane anchor"/>
    <property type="match status" value="1"/>
</dbReference>
<keyword evidence="6" id="KW-1133">Transmembrane helix</keyword>
<keyword evidence="11" id="KW-0249">Electron transport</keyword>
<dbReference type="PANTHER" id="PTHR10134">
    <property type="entry name" value="CYTOCHROME B-C1 COMPLEX SUBUNIT RIESKE, MITOCHONDRIAL"/>
    <property type="match status" value="1"/>
</dbReference>
<dbReference type="SUPFAM" id="SSF50022">
    <property type="entry name" value="ISP domain"/>
    <property type="match status" value="1"/>
</dbReference>
<comment type="subcellular location">
    <subcellularLocation>
        <location evidence="1">Membrane</location>
        <topology evidence="1">Single-pass membrane protein</topology>
    </subcellularLocation>
    <subcellularLocation>
        <location evidence="12">Mitochondrion inner membrane</location>
    </subcellularLocation>
</comment>
<evidence type="ECO:0000256" key="3">
    <source>
        <dbReference type="ARBA" id="ARBA00022692"/>
    </source>
</evidence>
<evidence type="ECO:0000256" key="5">
    <source>
        <dbReference type="ARBA" id="ARBA00022723"/>
    </source>
</evidence>
<dbReference type="InterPro" id="IPR017941">
    <property type="entry name" value="Rieske_2Fe-2S"/>
</dbReference>
<dbReference type="Proteomes" id="UP000504615">
    <property type="component" value="Unplaced"/>
</dbReference>
<accession>A0A6I9WKH5</accession>
<dbReference type="InterPro" id="IPR004192">
    <property type="entry name" value="Rieske_TM"/>
</dbReference>
<dbReference type="Pfam" id="PF02921">
    <property type="entry name" value="UCR_TM"/>
    <property type="match status" value="1"/>
</dbReference>
<dbReference type="InterPro" id="IPR014349">
    <property type="entry name" value="Rieske_Fe-S_prot"/>
</dbReference>